<dbReference type="EMBL" id="BARS01010940">
    <property type="protein sequence ID" value="GAF98646.1"/>
    <property type="molecule type" value="Genomic_DNA"/>
</dbReference>
<dbReference type="AlphaFoldDB" id="X0UH69"/>
<organism evidence="2">
    <name type="scientific">marine sediment metagenome</name>
    <dbReference type="NCBI Taxonomy" id="412755"/>
    <lineage>
        <taxon>unclassified sequences</taxon>
        <taxon>metagenomes</taxon>
        <taxon>ecological metagenomes</taxon>
    </lineage>
</organism>
<protein>
    <recommendedName>
        <fullName evidence="1">DUF362 domain-containing protein</fullName>
    </recommendedName>
</protein>
<dbReference type="InterPro" id="IPR007160">
    <property type="entry name" value="DUF362"/>
</dbReference>
<feature type="domain" description="DUF362" evidence="1">
    <location>
        <begin position="44"/>
        <end position="238"/>
    </location>
</feature>
<evidence type="ECO:0000259" key="1">
    <source>
        <dbReference type="Pfam" id="PF04015"/>
    </source>
</evidence>
<sequence>NPWRRNNQPVVAKVNVKEDVQLTIRQVISLLGNLEQTIGRGDRVFVKPNFNSPDPLPAATDLAFLQAVIELILEAGAEVTIGESAGGVWRPTRKVFNELGVPELARRLGVKLIAFEDRPNDWVEIKINGDYLSKIIMPRSAYEADKMVYLPCMRTHNLAVFSGAMKLAFGFVAPGQRRSFHFGHLQEKLAEINLCWQPDLIIMDGRKAFVSGGPDKGQLVEPAVVLASGDLIATDVEAIGILLDYRACNRLPANPWELPQIVTALKHGLGAGKGNYIVVE</sequence>
<reference evidence="2" key="1">
    <citation type="journal article" date="2014" name="Front. Microbiol.">
        <title>High frequency of phylogenetically diverse reductive dehalogenase-homologous genes in deep subseafloor sedimentary metagenomes.</title>
        <authorList>
            <person name="Kawai M."/>
            <person name="Futagami T."/>
            <person name="Toyoda A."/>
            <person name="Takaki Y."/>
            <person name="Nishi S."/>
            <person name="Hori S."/>
            <person name="Arai W."/>
            <person name="Tsubouchi T."/>
            <person name="Morono Y."/>
            <person name="Uchiyama I."/>
            <person name="Ito T."/>
            <person name="Fujiyama A."/>
            <person name="Inagaki F."/>
            <person name="Takami H."/>
        </authorList>
    </citation>
    <scope>NUCLEOTIDE SEQUENCE</scope>
    <source>
        <strain evidence="2">Expedition CK06-06</strain>
    </source>
</reference>
<comment type="caution">
    <text evidence="2">The sequence shown here is derived from an EMBL/GenBank/DDBJ whole genome shotgun (WGS) entry which is preliminary data.</text>
</comment>
<name>X0UH69_9ZZZZ</name>
<feature type="non-terminal residue" evidence="2">
    <location>
        <position position="1"/>
    </location>
</feature>
<gene>
    <name evidence="2" type="ORF">S01H1_20094</name>
</gene>
<evidence type="ECO:0000313" key="2">
    <source>
        <dbReference type="EMBL" id="GAF98646.1"/>
    </source>
</evidence>
<accession>X0UH69</accession>
<dbReference type="Pfam" id="PF04015">
    <property type="entry name" value="DUF362"/>
    <property type="match status" value="1"/>
</dbReference>
<proteinExistence type="predicted"/>